<comment type="pathway">
    <text evidence="1 12">Cofactor biosynthesis; coenzyme A biosynthesis.</text>
</comment>
<evidence type="ECO:0000256" key="1">
    <source>
        <dbReference type="ARBA" id="ARBA00004724"/>
    </source>
</evidence>
<reference evidence="17" key="2">
    <citation type="submission" date="2016-10" db="EMBL/GenBank/DDBJ databases">
        <authorList>
            <person name="Varghese N."/>
            <person name="Submissions S."/>
        </authorList>
    </citation>
    <scope>NUCLEOTIDE SEQUENCE [LARGE SCALE GENOMIC DNA]</scope>
    <source>
        <strain evidence="17">CGMCC 1.12397</strain>
    </source>
</reference>
<dbReference type="RefSeq" id="WP_092538426.1">
    <property type="nucleotide sequence ID" value="NZ_FNKQ01000003.1"/>
</dbReference>
<evidence type="ECO:0000313" key="16">
    <source>
        <dbReference type="EMBL" id="SDQ89100.1"/>
    </source>
</evidence>
<comment type="similarity">
    <text evidence="2 12">Belongs to the ketopantoate reductase family.</text>
</comment>
<dbReference type="Gene3D" id="1.10.1040.10">
    <property type="entry name" value="N-(1-d-carboxylethyl)-l-norvaline Dehydrogenase, domain 2"/>
    <property type="match status" value="1"/>
</dbReference>
<dbReference type="Pfam" id="PF02558">
    <property type="entry name" value="ApbA"/>
    <property type="match status" value="1"/>
</dbReference>
<dbReference type="InterPro" id="IPR003710">
    <property type="entry name" value="ApbA"/>
</dbReference>
<dbReference type="PANTHER" id="PTHR43765">
    <property type="entry name" value="2-DEHYDROPANTOATE 2-REDUCTASE-RELATED"/>
    <property type="match status" value="1"/>
</dbReference>
<dbReference type="InterPro" id="IPR036291">
    <property type="entry name" value="NAD(P)-bd_dom_sf"/>
</dbReference>
<dbReference type="FunFam" id="1.10.1040.10:FF:000017">
    <property type="entry name" value="2-dehydropantoate 2-reductase"/>
    <property type="match status" value="1"/>
</dbReference>
<dbReference type="OrthoDB" id="201845at2157"/>
<dbReference type="GO" id="GO:0050661">
    <property type="term" value="F:NADP binding"/>
    <property type="evidence" value="ECO:0007669"/>
    <property type="project" value="TreeGrafter"/>
</dbReference>
<keyword evidence="7 12" id="KW-0560">Oxidoreductase</keyword>
<comment type="catalytic activity">
    <reaction evidence="10">
        <text>(R)-pantoate + NAD(+) = 2-dehydropantoate + NADH + H(+)</text>
        <dbReference type="Rhea" id="RHEA:61292"/>
        <dbReference type="ChEBI" id="CHEBI:11561"/>
        <dbReference type="ChEBI" id="CHEBI:15378"/>
        <dbReference type="ChEBI" id="CHEBI:15980"/>
        <dbReference type="ChEBI" id="CHEBI:57540"/>
        <dbReference type="ChEBI" id="CHEBI:57945"/>
    </reaction>
    <physiologicalReaction direction="right-to-left" evidence="10">
        <dbReference type="Rhea" id="RHEA:61294"/>
    </physiologicalReaction>
</comment>
<evidence type="ECO:0000256" key="4">
    <source>
        <dbReference type="ARBA" id="ARBA00019465"/>
    </source>
</evidence>
<dbReference type="EC" id="1.1.1.169" evidence="3 12"/>
<evidence type="ECO:0000313" key="15">
    <source>
        <dbReference type="EMBL" id="RDI71789.1"/>
    </source>
</evidence>
<comment type="function">
    <text evidence="12">Catalyzes the NADPH-dependent reduction of ketopantoate into pantoic acid.</text>
</comment>
<evidence type="ECO:0000313" key="18">
    <source>
        <dbReference type="Proteomes" id="UP000255421"/>
    </source>
</evidence>
<evidence type="ECO:0000256" key="6">
    <source>
        <dbReference type="ARBA" id="ARBA00022993"/>
    </source>
</evidence>
<dbReference type="EMBL" id="QQST01000001">
    <property type="protein sequence ID" value="RDI71789.1"/>
    <property type="molecule type" value="Genomic_DNA"/>
</dbReference>
<protein>
    <recommendedName>
        <fullName evidence="4 12">2-dehydropantoate 2-reductase</fullName>
        <ecNumber evidence="3 12">1.1.1.169</ecNumber>
    </recommendedName>
    <alternativeName>
        <fullName evidence="8 12">Ketopantoate reductase</fullName>
    </alternativeName>
</protein>
<dbReference type="Gene3D" id="3.40.50.720">
    <property type="entry name" value="NAD(P)-binding Rossmann-like Domain"/>
    <property type="match status" value="1"/>
</dbReference>
<keyword evidence="5 12" id="KW-0521">NADP</keyword>
<dbReference type="GO" id="GO:0005737">
    <property type="term" value="C:cytoplasm"/>
    <property type="evidence" value="ECO:0007669"/>
    <property type="project" value="TreeGrafter"/>
</dbReference>
<evidence type="ECO:0000259" key="13">
    <source>
        <dbReference type="Pfam" id="PF02558"/>
    </source>
</evidence>
<dbReference type="InterPro" id="IPR050838">
    <property type="entry name" value="Ketopantoate_reductase"/>
</dbReference>
<evidence type="ECO:0000256" key="5">
    <source>
        <dbReference type="ARBA" id="ARBA00022857"/>
    </source>
</evidence>
<evidence type="ECO:0000256" key="12">
    <source>
        <dbReference type="RuleBase" id="RU362068"/>
    </source>
</evidence>
<dbReference type="Proteomes" id="UP000199289">
    <property type="component" value="Unassembled WGS sequence"/>
</dbReference>
<dbReference type="SUPFAM" id="SSF48179">
    <property type="entry name" value="6-phosphogluconate dehydrogenase C-terminal domain-like"/>
    <property type="match status" value="1"/>
</dbReference>
<reference evidence="15 18" key="3">
    <citation type="submission" date="2018-07" db="EMBL/GenBank/DDBJ databases">
        <title>Genome sequence of extremly halophilic archaeon Halopelagius longus strain BC12-B1.</title>
        <authorList>
            <person name="Zhang X."/>
        </authorList>
    </citation>
    <scope>NUCLEOTIDE SEQUENCE [LARGE SCALE GENOMIC DNA]</scope>
    <source>
        <strain evidence="15 18">BC12-B1</strain>
    </source>
</reference>
<reference evidence="16" key="1">
    <citation type="submission" date="2016-10" db="EMBL/GenBank/DDBJ databases">
        <authorList>
            <person name="de Groot N.N."/>
        </authorList>
    </citation>
    <scope>NUCLEOTIDE SEQUENCE [LARGE SCALE GENOMIC DNA]</scope>
    <source>
        <strain evidence="16">CGMCC 1.12397</strain>
    </source>
</reference>
<dbReference type="GO" id="GO:0015937">
    <property type="term" value="P:coenzyme A biosynthetic process"/>
    <property type="evidence" value="ECO:0007669"/>
    <property type="project" value="UniProtKB-UniPathway"/>
</dbReference>
<feature type="domain" description="Ketopantoate reductase C-terminal" evidence="14">
    <location>
        <begin position="171"/>
        <end position="290"/>
    </location>
</feature>
<dbReference type="GO" id="GO:0008677">
    <property type="term" value="F:2-dehydropantoate 2-reductase activity"/>
    <property type="evidence" value="ECO:0007669"/>
    <property type="project" value="UniProtKB-EC"/>
</dbReference>
<evidence type="ECO:0000256" key="3">
    <source>
        <dbReference type="ARBA" id="ARBA00013014"/>
    </source>
</evidence>
<dbReference type="InterPro" id="IPR013752">
    <property type="entry name" value="KPA_reductase"/>
</dbReference>
<dbReference type="InterPro" id="IPR008927">
    <property type="entry name" value="6-PGluconate_DH-like_C_sf"/>
</dbReference>
<evidence type="ECO:0000256" key="10">
    <source>
        <dbReference type="ARBA" id="ARBA00048196"/>
    </source>
</evidence>
<comment type="catalytic activity">
    <reaction evidence="9">
        <text>(R)-pantoate + NADP(+) = 2-dehydropantoate + NADPH + H(+)</text>
        <dbReference type="Rhea" id="RHEA:16233"/>
        <dbReference type="ChEBI" id="CHEBI:11561"/>
        <dbReference type="ChEBI" id="CHEBI:15378"/>
        <dbReference type="ChEBI" id="CHEBI:15980"/>
        <dbReference type="ChEBI" id="CHEBI:57783"/>
        <dbReference type="ChEBI" id="CHEBI:58349"/>
        <dbReference type="EC" id="1.1.1.169"/>
    </reaction>
    <physiologicalReaction direction="right-to-left" evidence="9">
        <dbReference type="Rhea" id="RHEA:16235"/>
    </physiologicalReaction>
</comment>
<proteinExistence type="inferred from homology"/>
<accession>A0A1H1EKJ9</accession>
<dbReference type="InterPro" id="IPR013332">
    <property type="entry name" value="KPR_N"/>
</dbReference>
<gene>
    <name evidence="15" type="ORF">DWB78_08650</name>
    <name evidence="16" type="ORF">SAMN05216278_2944</name>
</gene>
<evidence type="ECO:0000256" key="2">
    <source>
        <dbReference type="ARBA" id="ARBA00007870"/>
    </source>
</evidence>
<keyword evidence="18" id="KW-1185">Reference proteome</keyword>
<dbReference type="EMBL" id="FNKQ01000003">
    <property type="protein sequence ID" value="SDQ89100.1"/>
    <property type="molecule type" value="Genomic_DNA"/>
</dbReference>
<dbReference type="Pfam" id="PF08546">
    <property type="entry name" value="ApbA_C"/>
    <property type="match status" value="1"/>
</dbReference>
<feature type="domain" description="Ketopantoate reductase N-terminal" evidence="13">
    <location>
        <begin position="3"/>
        <end position="142"/>
    </location>
</feature>
<dbReference type="Proteomes" id="UP000255421">
    <property type="component" value="Unassembled WGS sequence"/>
</dbReference>
<evidence type="ECO:0000256" key="7">
    <source>
        <dbReference type="ARBA" id="ARBA00023002"/>
    </source>
</evidence>
<dbReference type="PANTHER" id="PTHR43765:SF2">
    <property type="entry name" value="2-DEHYDROPANTOATE 2-REDUCTASE"/>
    <property type="match status" value="1"/>
</dbReference>
<evidence type="ECO:0000256" key="11">
    <source>
        <dbReference type="ARBA" id="ARBA00056765"/>
    </source>
</evidence>
<evidence type="ECO:0000256" key="8">
    <source>
        <dbReference type="ARBA" id="ARBA00032024"/>
    </source>
</evidence>
<evidence type="ECO:0000313" key="17">
    <source>
        <dbReference type="Proteomes" id="UP000199289"/>
    </source>
</evidence>
<dbReference type="UniPathway" id="UPA00241"/>
<evidence type="ECO:0000256" key="9">
    <source>
        <dbReference type="ARBA" id="ARBA00047506"/>
    </source>
</evidence>
<name>A0A1H1EKJ9_9EURY</name>
<evidence type="ECO:0000259" key="14">
    <source>
        <dbReference type="Pfam" id="PF08546"/>
    </source>
</evidence>
<dbReference type="SUPFAM" id="SSF51735">
    <property type="entry name" value="NAD(P)-binding Rossmann-fold domains"/>
    <property type="match status" value="1"/>
</dbReference>
<comment type="function">
    <text evidence="11">Catalyzes the NAD(P)H-dependent reduction of ketopantoate into pantoic acid.</text>
</comment>
<dbReference type="GO" id="GO:0015940">
    <property type="term" value="P:pantothenate biosynthetic process"/>
    <property type="evidence" value="ECO:0007669"/>
    <property type="project" value="InterPro"/>
</dbReference>
<dbReference type="NCBIfam" id="TIGR00745">
    <property type="entry name" value="apbA_panE"/>
    <property type="match status" value="1"/>
</dbReference>
<dbReference type="InterPro" id="IPR013328">
    <property type="entry name" value="6PGD_dom2"/>
</dbReference>
<sequence>MEILVFGAGSLGSLVGGLLARVHDVTLVGRDPHVSQVRADGLSVTGAAAARVAPDATTDGEGRTADLAVVTVKSFDTAAAAETLATGEFDAVLSLQNGLTEETLASRLDTTVLAGTATYGAHLREPGRVACTGVGRVVLGARTGGSDPAAERVGKAFRDAGLRTLVATDMPRRRWEKLAVNAGINAVTALARVENGSLADGPAAEVAHRAARETVRVARAEGVPLTYRGARAALVEVVSDTAENRSSMLQDVDAGRRTEVEAIHGEVVERADRHGIDAPTNRTLAGLLRAWEAGRGVR</sequence>
<organism evidence="16 17">
    <name type="scientific">Halopelagius longus</name>
    <dbReference type="NCBI Taxonomy" id="1236180"/>
    <lineage>
        <taxon>Archaea</taxon>
        <taxon>Methanobacteriati</taxon>
        <taxon>Methanobacteriota</taxon>
        <taxon>Stenosarchaea group</taxon>
        <taxon>Halobacteria</taxon>
        <taxon>Halobacteriales</taxon>
        <taxon>Haloferacaceae</taxon>
    </lineage>
</organism>
<keyword evidence="6 12" id="KW-0173">Coenzyme A biosynthesis</keyword>
<dbReference type="AlphaFoldDB" id="A0A1H1EKJ9"/>